<dbReference type="InterPro" id="IPR000536">
    <property type="entry name" value="Nucl_hrmn_rcpt_lig-bd"/>
</dbReference>
<dbReference type="SUPFAM" id="SSF48508">
    <property type="entry name" value="Nuclear receptor ligand-binding domain"/>
    <property type="match status" value="1"/>
</dbReference>
<dbReference type="PROSITE" id="PS51843">
    <property type="entry name" value="NR_LBD"/>
    <property type="match status" value="1"/>
</dbReference>
<evidence type="ECO:0000259" key="13">
    <source>
        <dbReference type="PROSITE" id="PS51030"/>
    </source>
</evidence>
<keyword evidence="6 11" id="KW-0805">Transcription regulation</keyword>
<keyword evidence="7 11" id="KW-0238">DNA-binding</keyword>
<gene>
    <name evidence="15" type="primary">Necator_chrV.g19170</name>
    <name evidence="15" type="ORF">RB195_014378</name>
</gene>
<dbReference type="CDD" id="cd06960">
    <property type="entry name" value="NR_DBD_HNF4A"/>
    <property type="match status" value="1"/>
</dbReference>
<evidence type="ECO:0000313" key="16">
    <source>
        <dbReference type="Proteomes" id="UP001303046"/>
    </source>
</evidence>
<feature type="domain" description="NR LBD" evidence="14">
    <location>
        <begin position="191"/>
        <end position="444"/>
    </location>
</feature>
<comment type="subcellular location">
    <subcellularLocation>
        <location evidence="1 11">Nucleus</location>
    </subcellularLocation>
</comment>
<name>A0ABR1DZX1_NECAM</name>
<evidence type="ECO:0000256" key="3">
    <source>
        <dbReference type="ARBA" id="ARBA00022723"/>
    </source>
</evidence>
<reference evidence="15 16" key="1">
    <citation type="submission" date="2023-08" db="EMBL/GenBank/DDBJ databases">
        <title>A Necator americanus chromosomal reference genome.</title>
        <authorList>
            <person name="Ilik V."/>
            <person name="Petrzelkova K.J."/>
            <person name="Pardy F."/>
            <person name="Fuh T."/>
            <person name="Niatou-Singa F.S."/>
            <person name="Gouil Q."/>
            <person name="Baker L."/>
            <person name="Ritchie M.E."/>
            <person name="Jex A.R."/>
            <person name="Gazzola D."/>
            <person name="Li H."/>
            <person name="Toshio Fujiwara R."/>
            <person name="Zhan B."/>
            <person name="Aroian R.V."/>
            <person name="Pafco B."/>
            <person name="Schwarz E.M."/>
        </authorList>
    </citation>
    <scope>NUCLEOTIDE SEQUENCE [LARGE SCALE GENOMIC DNA]</scope>
    <source>
        <strain evidence="15 16">Aroian</strain>
        <tissue evidence="15">Whole animal</tissue>
    </source>
</reference>
<feature type="region of interest" description="Disordered" evidence="12">
    <location>
        <begin position="124"/>
        <end position="163"/>
    </location>
</feature>
<evidence type="ECO:0000256" key="6">
    <source>
        <dbReference type="ARBA" id="ARBA00023015"/>
    </source>
</evidence>
<evidence type="ECO:0000256" key="10">
    <source>
        <dbReference type="ARBA" id="ARBA00023242"/>
    </source>
</evidence>
<evidence type="ECO:0000256" key="8">
    <source>
        <dbReference type="ARBA" id="ARBA00023163"/>
    </source>
</evidence>
<comment type="caution">
    <text evidence="15">The sequence shown here is derived from an EMBL/GenBank/DDBJ whole genome shotgun (WGS) entry which is preliminary data.</text>
</comment>
<protein>
    <recommendedName>
        <fullName evidence="17">Zinc finger, C4 type</fullName>
    </recommendedName>
</protein>
<keyword evidence="10 11" id="KW-0539">Nucleus</keyword>
<evidence type="ECO:0008006" key="17">
    <source>
        <dbReference type="Google" id="ProtNLM"/>
    </source>
</evidence>
<dbReference type="InterPro" id="IPR013088">
    <property type="entry name" value="Znf_NHR/GATA"/>
</dbReference>
<keyword evidence="8 11" id="KW-0804">Transcription</keyword>
<dbReference type="EMBL" id="JAVFWL010000005">
    <property type="protein sequence ID" value="KAK6755953.1"/>
    <property type="molecule type" value="Genomic_DNA"/>
</dbReference>
<dbReference type="PRINTS" id="PR00047">
    <property type="entry name" value="STROIDFINGER"/>
</dbReference>
<dbReference type="Gene3D" id="3.30.50.10">
    <property type="entry name" value="Erythroid Transcription Factor GATA-1, subunit A"/>
    <property type="match status" value="1"/>
</dbReference>
<evidence type="ECO:0000256" key="5">
    <source>
        <dbReference type="ARBA" id="ARBA00022833"/>
    </source>
</evidence>
<dbReference type="PANTHER" id="PTHR45680">
    <property type="entry name" value="NUCLEAR HORMONE RECEPTOR FAMILY"/>
    <property type="match status" value="1"/>
</dbReference>
<evidence type="ECO:0000256" key="11">
    <source>
        <dbReference type="RuleBase" id="RU004334"/>
    </source>
</evidence>
<accession>A0ABR1DZX1</accession>
<dbReference type="PANTHER" id="PTHR45680:SF29">
    <property type="entry name" value="NUCLEAR HORMONE RECEPTOR FAMILY"/>
    <property type="match status" value="1"/>
</dbReference>
<dbReference type="Proteomes" id="UP001303046">
    <property type="component" value="Unassembled WGS sequence"/>
</dbReference>
<keyword evidence="16" id="KW-1185">Reference proteome</keyword>
<feature type="domain" description="Nuclear receptor" evidence="13">
    <location>
        <begin position="39"/>
        <end position="115"/>
    </location>
</feature>
<keyword evidence="9 11" id="KW-0675">Receptor</keyword>
<dbReference type="PROSITE" id="PS00031">
    <property type="entry name" value="NUCLEAR_REC_DBD_1"/>
    <property type="match status" value="1"/>
</dbReference>
<evidence type="ECO:0000259" key="14">
    <source>
        <dbReference type="PROSITE" id="PS51843"/>
    </source>
</evidence>
<dbReference type="InterPro" id="IPR001628">
    <property type="entry name" value="Znf_hrmn_rcpt"/>
</dbReference>
<dbReference type="SUPFAM" id="SSF57716">
    <property type="entry name" value="Glucocorticoid receptor-like (DNA-binding domain)"/>
    <property type="match status" value="1"/>
</dbReference>
<evidence type="ECO:0000256" key="1">
    <source>
        <dbReference type="ARBA" id="ARBA00004123"/>
    </source>
</evidence>
<feature type="compositionally biased region" description="Polar residues" evidence="12">
    <location>
        <begin position="144"/>
        <end position="163"/>
    </location>
</feature>
<dbReference type="SMART" id="SM00399">
    <property type="entry name" value="ZnF_C4"/>
    <property type="match status" value="1"/>
</dbReference>
<evidence type="ECO:0000256" key="2">
    <source>
        <dbReference type="ARBA" id="ARBA00005993"/>
    </source>
</evidence>
<evidence type="ECO:0000256" key="4">
    <source>
        <dbReference type="ARBA" id="ARBA00022771"/>
    </source>
</evidence>
<dbReference type="InterPro" id="IPR035500">
    <property type="entry name" value="NHR-like_dom_sf"/>
</dbReference>
<dbReference type="InterPro" id="IPR049636">
    <property type="entry name" value="HNF4-like_DBD"/>
</dbReference>
<organism evidence="15 16">
    <name type="scientific">Necator americanus</name>
    <name type="common">Human hookworm</name>
    <dbReference type="NCBI Taxonomy" id="51031"/>
    <lineage>
        <taxon>Eukaryota</taxon>
        <taxon>Metazoa</taxon>
        <taxon>Ecdysozoa</taxon>
        <taxon>Nematoda</taxon>
        <taxon>Chromadorea</taxon>
        <taxon>Rhabditida</taxon>
        <taxon>Rhabditina</taxon>
        <taxon>Rhabditomorpha</taxon>
        <taxon>Strongyloidea</taxon>
        <taxon>Ancylostomatidae</taxon>
        <taxon>Bunostominae</taxon>
        <taxon>Necator</taxon>
    </lineage>
</organism>
<evidence type="ECO:0000256" key="9">
    <source>
        <dbReference type="ARBA" id="ARBA00023170"/>
    </source>
</evidence>
<comment type="similarity">
    <text evidence="2 11">Belongs to the nuclear hormone receptor family.</text>
</comment>
<proteinExistence type="inferred from homology"/>
<dbReference type="PROSITE" id="PS51030">
    <property type="entry name" value="NUCLEAR_REC_DBD_2"/>
    <property type="match status" value="1"/>
</dbReference>
<keyword evidence="3 11" id="KW-0479">Metal-binding</keyword>
<sequence length="444" mass="51403">MKRAKKAIRDLFVIAAASLPHFSPGTVHLQLLLWIRSMNEICQVCDQLGHGNHFGVKTCRACAAFFRRSVVQGRKYTCRKGSRNCEVVGKGKFVCRYCRYQKCVLIGMTPENVQWNRDVLSTTIDRGRPESSGTTTTEGSESEVQSASVNNEARTNTMVTSSDMTHSDADIRITFDVSHAMDKLREIFSQDQQKSDERCLLLHMYRGLERHRCNKNPTVELVDSINFLQKLSTWEIQFLKVAKWMMNCEYFAALPLEEKVVVFKGSWGLWKRFERMHMSVHLFGEHAIHERMILLGENTAANMDTVRMEFGPLTDCDPQQIKSMFEDCVKRLIEDVARPLLELNLDHYEVSYILNALVWHVEGRDVRPSTRSIAEEVLDRISDELHDHYTYDLRMPNYAARLTRIMGLIFSIERDQHERSKVVELARVFDVFKFEVSEKGVLNY</sequence>
<keyword evidence="4 11" id="KW-0863">Zinc-finger</keyword>
<keyword evidence="5 11" id="KW-0862">Zinc</keyword>
<feature type="compositionally biased region" description="Low complexity" evidence="12">
    <location>
        <begin position="130"/>
        <end position="143"/>
    </location>
</feature>
<dbReference type="InterPro" id="IPR051152">
    <property type="entry name" value="C.elegans_Orphan_NR"/>
</dbReference>
<dbReference type="Pfam" id="PF00105">
    <property type="entry name" value="zf-C4"/>
    <property type="match status" value="1"/>
</dbReference>
<evidence type="ECO:0000256" key="7">
    <source>
        <dbReference type="ARBA" id="ARBA00023125"/>
    </source>
</evidence>
<dbReference type="Pfam" id="PF00104">
    <property type="entry name" value="Hormone_recep"/>
    <property type="match status" value="1"/>
</dbReference>
<evidence type="ECO:0000256" key="12">
    <source>
        <dbReference type="SAM" id="MobiDB-lite"/>
    </source>
</evidence>
<evidence type="ECO:0000313" key="15">
    <source>
        <dbReference type="EMBL" id="KAK6755953.1"/>
    </source>
</evidence>
<dbReference type="Gene3D" id="1.10.565.10">
    <property type="entry name" value="Retinoid X Receptor"/>
    <property type="match status" value="1"/>
</dbReference>
<dbReference type="SMART" id="SM00430">
    <property type="entry name" value="HOLI"/>
    <property type="match status" value="1"/>
</dbReference>